<comment type="caution">
    <text evidence="2">The sequence shown here is derived from an EMBL/GenBank/DDBJ whole genome shotgun (WGS) entry which is preliminary data.</text>
</comment>
<gene>
    <name evidence="2" type="ORF">PM001_LOCUS20097</name>
</gene>
<evidence type="ECO:0000313" key="2">
    <source>
        <dbReference type="EMBL" id="CAK7934947.1"/>
    </source>
</evidence>
<proteinExistence type="predicted"/>
<protein>
    <submittedName>
        <fullName evidence="2">Uncharacterized protein</fullName>
    </submittedName>
</protein>
<dbReference type="Proteomes" id="UP001162060">
    <property type="component" value="Unassembled WGS sequence"/>
</dbReference>
<dbReference type="EMBL" id="CAKLBY020000219">
    <property type="protein sequence ID" value="CAK7934947.1"/>
    <property type="molecule type" value="Genomic_DNA"/>
</dbReference>
<organism evidence="2 3">
    <name type="scientific">Peronospora matthiolae</name>
    <dbReference type="NCBI Taxonomy" id="2874970"/>
    <lineage>
        <taxon>Eukaryota</taxon>
        <taxon>Sar</taxon>
        <taxon>Stramenopiles</taxon>
        <taxon>Oomycota</taxon>
        <taxon>Peronosporomycetes</taxon>
        <taxon>Peronosporales</taxon>
        <taxon>Peronosporaceae</taxon>
        <taxon>Peronospora</taxon>
    </lineage>
</organism>
<evidence type="ECO:0000256" key="1">
    <source>
        <dbReference type="SAM" id="MobiDB-lite"/>
    </source>
</evidence>
<sequence>MTCTTQRGSYRLDRPTDRPIKRQTNSTHKDHRSLAITALATVASVASANDYQPALRALAAQEPTAPITVHTCFPTRPSNYPPPVEAAAAAANTEPDVDDDSKKVKEWVGDDWDGDIAGGGYGWGASLGWMRWWLGWMQWRLGMVDVTHQTTPSTRLQPAALLTRTEQNKATAM</sequence>
<accession>A0AAV1ULJ1</accession>
<feature type="region of interest" description="Disordered" evidence="1">
    <location>
        <begin position="1"/>
        <end position="32"/>
    </location>
</feature>
<reference evidence="2" key="1">
    <citation type="submission" date="2024-01" db="EMBL/GenBank/DDBJ databases">
        <authorList>
            <person name="Webb A."/>
        </authorList>
    </citation>
    <scope>NUCLEOTIDE SEQUENCE</scope>
    <source>
        <strain evidence="2">Pm1</strain>
    </source>
</reference>
<dbReference type="AlphaFoldDB" id="A0AAV1ULJ1"/>
<feature type="compositionally biased region" description="Basic and acidic residues" evidence="1">
    <location>
        <begin position="10"/>
        <end position="20"/>
    </location>
</feature>
<name>A0AAV1ULJ1_9STRA</name>
<evidence type="ECO:0000313" key="3">
    <source>
        <dbReference type="Proteomes" id="UP001162060"/>
    </source>
</evidence>